<reference evidence="2" key="1">
    <citation type="submission" date="2017-05" db="EMBL/GenBank/DDBJ databases">
        <authorList>
            <person name="Song R."/>
            <person name="Chenine A.L."/>
            <person name="Ruprecht R.M."/>
        </authorList>
    </citation>
    <scope>NUCLEOTIDE SEQUENCE [LARGE SCALE GENOMIC DNA]</scope>
</reference>
<organism evidence="1 2">
    <name type="scientific">Zymoseptoria tritici ST99CH_1E4</name>
    <dbReference type="NCBI Taxonomy" id="1276532"/>
    <lineage>
        <taxon>Eukaryota</taxon>
        <taxon>Fungi</taxon>
        <taxon>Dikarya</taxon>
        <taxon>Ascomycota</taxon>
        <taxon>Pezizomycotina</taxon>
        <taxon>Dothideomycetes</taxon>
        <taxon>Dothideomycetidae</taxon>
        <taxon>Mycosphaerellales</taxon>
        <taxon>Mycosphaerellaceae</taxon>
        <taxon>Zymoseptoria</taxon>
    </lineage>
</organism>
<evidence type="ECO:0000313" key="2">
    <source>
        <dbReference type="Proteomes" id="UP000245764"/>
    </source>
</evidence>
<evidence type="ECO:0000313" key="1">
    <source>
        <dbReference type="EMBL" id="SMR62540.1"/>
    </source>
</evidence>
<dbReference type="Proteomes" id="UP000245764">
    <property type="component" value="Chromosome 18"/>
</dbReference>
<dbReference type="EMBL" id="LT854270">
    <property type="protein sequence ID" value="SMR62540.1"/>
    <property type="molecule type" value="Genomic_DNA"/>
</dbReference>
<gene>
    <name evidence="1" type="ORF">ZT1E4_G11855</name>
</gene>
<protein>
    <submittedName>
        <fullName evidence="1">Uncharacterized protein</fullName>
    </submittedName>
</protein>
<proteinExistence type="predicted"/>
<name>A0A2H1H9Q8_ZYMTR</name>
<accession>A0A2H1H9Q8</accession>
<dbReference type="AlphaFoldDB" id="A0A2H1H9Q8"/>
<sequence>MSAGVRERGGWQEYCAYTWTKRDMEIKREPDNLTNGNSAIPRATTIRRHYATCANARIRGRKSFSAADIGYRYHGHDQITSKLADMRGMVEELEDEEVSSERTAVSSGTRNGYSARVASSAEDSHLETAHTAQCDGRGGIELSIISHLASHRIPHLTGANSKSGINARLDIIASSDTADRHKG</sequence>